<dbReference type="RefSeq" id="WP_243263871.1">
    <property type="nucleotide sequence ID" value="NZ_CP085147.1"/>
</dbReference>
<dbReference type="PANTHER" id="PTHR43104">
    <property type="entry name" value="L-2-HYDROXYGLUTARATE DEHYDROGENASE, MITOCHONDRIAL"/>
    <property type="match status" value="1"/>
</dbReference>
<protein>
    <submittedName>
        <fullName evidence="7">L-2-hydroxyglutarate oxidase LhgO</fullName>
        <ecNumber evidence="7">1.1.3.15</ecNumber>
    </submittedName>
</protein>
<dbReference type="InterPro" id="IPR006076">
    <property type="entry name" value="FAD-dep_OxRdtase"/>
</dbReference>
<comment type="cofactor">
    <cofactor evidence="1">
        <name>FAD</name>
        <dbReference type="ChEBI" id="CHEBI:57692"/>
    </cofactor>
</comment>
<keyword evidence="7" id="KW-0614">Plasmid</keyword>
<name>A0ABY3ZQX2_9RHOB</name>
<dbReference type="SUPFAM" id="SSF51905">
    <property type="entry name" value="FAD/NAD(P)-binding domain"/>
    <property type="match status" value="1"/>
</dbReference>
<keyword evidence="4 7" id="KW-0560">Oxidoreductase</keyword>
<dbReference type="Gene3D" id="3.30.9.10">
    <property type="entry name" value="D-Amino Acid Oxidase, subunit A, domain 2"/>
    <property type="match status" value="1"/>
</dbReference>
<dbReference type="EC" id="1.1.3.15" evidence="7"/>
<feature type="domain" description="FAD dependent oxidoreductase" evidence="6">
    <location>
        <begin position="5"/>
        <end position="366"/>
    </location>
</feature>
<dbReference type="PANTHER" id="PTHR43104:SF4">
    <property type="entry name" value="L-2-HYDROXYGLUTARATE DEHYDROGENASE, MITOCHONDRIAL"/>
    <property type="match status" value="1"/>
</dbReference>
<evidence type="ECO:0000256" key="1">
    <source>
        <dbReference type="ARBA" id="ARBA00001974"/>
    </source>
</evidence>
<accession>A0ABY3ZQX2</accession>
<evidence type="ECO:0000313" key="7">
    <source>
        <dbReference type="EMBL" id="UOA16933.1"/>
    </source>
</evidence>
<evidence type="ECO:0000256" key="5">
    <source>
        <dbReference type="ARBA" id="ARBA00037941"/>
    </source>
</evidence>
<evidence type="ECO:0000256" key="2">
    <source>
        <dbReference type="ARBA" id="ARBA00022630"/>
    </source>
</evidence>
<geneLocation type="plasmid" evidence="7 8">
    <name>pDSM109990_c</name>
</geneLocation>
<gene>
    <name evidence="7" type="primary">lhgO</name>
    <name evidence="7" type="ORF">DSM109990_03820</name>
</gene>
<evidence type="ECO:0000259" key="6">
    <source>
        <dbReference type="Pfam" id="PF01266"/>
    </source>
</evidence>
<dbReference type="EMBL" id="CP085147">
    <property type="protein sequence ID" value="UOA16933.1"/>
    <property type="molecule type" value="Genomic_DNA"/>
</dbReference>
<evidence type="ECO:0000256" key="3">
    <source>
        <dbReference type="ARBA" id="ARBA00022827"/>
    </source>
</evidence>
<keyword evidence="2" id="KW-0285">Flavoprotein</keyword>
<keyword evidence="8" id="KW-1185">Reference proteome</keyword>
<comment type="similarity">
    <text evidence="5">Belongs to the L2HGDH family.</text>
</comment>
<dbReference type="InterPro" id="IPR036188">
    <property type="entry name" value="FAD/NAD-bd_sf"/>
</dbReference>
<dbReference type="Gene3D" id="3.50.50.60">
    <property type="entry name" value="FAD/NAD(P)-binding domain"/>
    <property type="match status" value="1"/>
</dbReference>
<proteinExistence type="inferred from homology"/>
<keyword evidence="3" id="KW-0274">FAD</keyword>
<evidence type="ECO:0000313" key="8">
    <source>
        <dbReference type="Proteomes" id="UP000831019"/>
    </source>
</evidence>
<organism evidence="7 8">
    <name type="scientific">Sulfitobacter dubius</name>
    <dbReference type="NCBI Taxonomy" id="218673"/>
    <lineage>
        <taxon>Bacteria</taxon>
        <taxon>Pseudomonadati</taxon>
        <taxon>Pseudomonadota</taxon>
        <taxon>Alphaproteobacteria</taxon>
        <taxon>Rhodobacterales</taxon>
        <taxon>Roseobacteraceae</taxon>
        <taxon>Sulfitobacter</taxon>
    </lineage>
</organism>
<dbReference type="Pfam" id="PF01266">
    <property type="entry name" value="DAO"/>
    <property type="match status" value="1"/>
</dbReference>
<dbReference type="GO" id="GO:0003973">
    <property type="term" value="F:(S)-2-hydroxy-acid oxidase activity"/>
    <property type="evidence" value="ECO:0007669"/>
    <property type="project" value="UniProtKB-EC"/>
</dbReference>
<reference evidence="8" key="1">
    <citation type="journal article" date="2022" name="Microorganisms">
        <title>Beyond the ABCs#Discovery of Three New Plasmid Types in Rhodobacterales (RepQ, RepY, RepW).</title>
        <authorList>
            <person name="Freese H.M."/>
            <person name="Ringel V."/>
            <person name="Overmann J."/>
            <person name="Petersen J."/>
        </authorList>
    </citation>
    <scope>NUCLEOTIDE SEQUENCE [LARGE SCALE GENOMIC DNA]</scope>
    <source>
        <strain evidence="8">DSM 109990</strain>
        <plasmid evidence="8">pDSM109990_c</plasmid>
    </source>
</reference>
<dbReference type="Proteomes" id="UP000831019">
    <property type="component" value="Plasmid pDSM109990_c"/>
</dbReference>
<evidence type="ECO:0000256" key="4">
    <source>
        <dbReference type="ARBA" id="ARBA00023002"/>
    </source>
</evidence>
<sequence>MLKIDCAIIGAGVVGLAIAKAMAESGREVLIIEQAESIGTETSSRNSEVIHAGIYYPKDSNKAEMCVKGRKMLYEYARARSIPHKKIGKLIVATQDSQLAGLESIQKQANECGVDDLQWVSPDTAASLEPELYCRGALLSPSTGIIDSHALMLAMLGDAEASGALLSLNTRFLSAQSTASGFDITTLDKASAAEFSFRADFLINSAGLWASDVAHRIQGLDPQYIPKTYFARGSYFSLPGKPKFSHLIYPTPEPGGLGVHLTLDLSGGMRFGPDVEWIETPVYEINDQSRASFIEKIGAYWPLLPSDRLETSFCGIRPKLSAKGGAASDFRIDTEQQHNVQGLINLYGIESPGLTSSLALAEFIANKR</sequence>